<dbReference type="PANTHER" id="PTHR19446">
    <property type="entry name" value="REVERSE TRANSCRIPTASES"/>
    <property type="match status" value="1"/>
</dbReference>
<evidence type="ECO:0000259" key="1">
    <source>
        <dbReference type="Pfam" id="PF00078"/>
    </source>
</evidence>
<reference evidence="2 3" key="1">
    <citation type="journal article" date="2021" name="Commun. Biol.">
        <title>The genome of Shorea leprosula (Dipterocarpaceae) highlights the ecological relevance of drought in aseasonal tropical rainforests.</title>
        <authorList>
            <person name="Ng K.K.S."/>
            <person name="Kobayashi M.J."/>
            <person name="Fawcett J.A."/>
            <person name="Hatakeyama M."/>
            <person name="Paape T."/>
            <person name="Ng C.H."/>
            <person name="Ang C.C."/>
            <person name="Tnah L.H."/>
            <person name="Lee C.T."/>
            <person name="Nishiyama T."/>
            <person name="Sese J."/>
            <person name="O'Brien M.J."/>
            <person name="Copetti D."/>
            <person name="Mohd Noor M.I."/>
            <person name="Ong R.C."/>
            <person name="Putra M."/>
            <person name="Sireger I.Z."/>
            <person name="Indrioko S."/>
            <person name="Kosugi Y."/>
            <person name="Izuno A."/>
            <person name="Isagi Y."/>
            <person name="Lee S.L."/>
            <person name="Shimizu K.K."/>
        </authorList>
    </citation>
    <scope>NUCLEOTIDE SEQUENCE [LARGE SCALE GENOMIC DNA]</scope>
    <source>
        <strain evidence="2">214</strain>
    </source>
</reference>
<sequence>MGFQPIIPTSKHLQLTQPATLKEIKVALFSMKGLKSQGPDGIQALFYQKHWDTISGTFLDFVNQALLTGSFDRNLIQAYVALIPKEDSPDVIQKFRPITLLNVAYKVLSKLIVNRLRPYLQKIIGPHHSSFLAGRSTMDNIIITQEAIHSMKHLKGKKGAMVLKVDLHKAFDSVLMDCLDRFAKSSRLVLNLQKSKLHTSPNVQRTVANALNLAGDNALWCQVLQDKYLRGACLFDVKAAQRSSPIWHGILQCRSVLRMGIKWRIGYGENIDFWKDLWVRYKPLNCYWSQGSFEAPPALKVAEVITQDREWDLEALHDLVLDELVDAI</sequence>
<evidence type="ECO:0000313" key="3">
    <source>
        <dbReference type="Proteomes" id="UP001054252"/>
    </source>
</evidence>
<dbReference type="Pfam" id="PF00078">
    <property type="entry name" value="RVT_1"/>
    <property type="match status" value="1"/>
</dbReference>
<dbReference type="EMBL" id="BPVZ01000020">
    <property type="protein sequence ID" value="GKV03564.1"/>
    <property type="molecule type" value="Genomic_DNA"/>
</dbReference>
<dbReference type="Proteomes" id="UP001054252">
    <property type="component" value="Unassembled WGS sequence"/>
</dbReference>
<dbReference type="SUPFAM" id="SSF56672">
    <property type="entry name" value="DNA/RNA polymerases"/>
    <property type="match status" value="1"/>
</dbReference>
<name>A0AAV5IZH9_9ROSI</name>
<gene>
    <name evidence="2" type="ORF">SLEP1_g15842</name>
</gene>
<organism evidence="2 3">
    <name type="scientific">Rubroshorea leprosula</name>
    <dbReference type="NCBI Taxonomy" id="152421"/>
    <lineage>
        <taxon>Eukaryota</taxon>
        <taxon>Viridiplantae</taxon>
        <taxon>Streptophyta</taxon>
        <taxon>Embryophyta</taxon>
        <taxon>Tracheophyta</taxon>
        <taxon>Spermatophyta</taxon>
        <taxon>Magnoliopsida</taxon>
        <taxon>eudicotyledons</taxon>
        <taxon>Gunneridae</taxon>
        <taxon>Pentapetalae</taxon>
        <taxon>rosids</taxon>
        <taxon>malvids</taxon>
        <taxon>Malvales</taxon>
        <taxon>Dipterocarpaceae</taxon>
        <taxon>Rubroshorea</taxon>
    </lineage>
</organism>
<dbReference type="InterPro" id="IPR043502">
    <property type="entry name" value="DNA/RNA_pol_sf"/>
</dbReference>
<comment type="caution">
    <text evidence="2">The sequence shown here is derived from an EMBL/GenBank/DDBJ whole genome shotgun (WGS) entry which is preliminary data.</text>
</comment>
<proteinExistence type="predicted"/>
<dbReference type="AlphaFoldDB" id="A0AAV5IZH9"/>
<evidence type="ECO:0000313" key="2">
    <source>
        <dbReference type="EMBL" id="GKV03564.1"/>
    </source>
</evidence>
<dbReference type="CDD" id="cd01650">
    <property type="entry name" value="RT_nLTR_like"/>
    <property type="match status" value="1"/>
</dbReference>
<accession>A0AAV5IZH9</accession>
<keyword evidence="3" id="KW-1185">Reference proteome</keyword>
<feature type="domain" description="Reverse transcriptase" evidence="1">
    <location>
        <begin position="83"/>
        <end position="185"/>
    </location>
</feature>
<dbReference type="InterPro" id="IPR000477">
    <property type="entry name" value="RT_dom"/>
</dbReference>
<protein>
    <recommendedName>
        <fullName evidence="1">Reverse transcriptase domain-containing protein</fullName>
    </recommendedName>
</protein>